<dbReference type="GO" id="GO:0003677">
    <property type="term" value="F:DNA binding"/>
    <property type="evidence" value="ECO:0007669"/>
    <property type="project" value="UniProtKB-UniRule"/>
</dbReference>
<dbReference type="Proteomes" id="UP000256343">
    <property type="component" value="Unassembled WGS sequence"/>
</dbReference>
<comment type="similarity">
    <text evidence="6">Belongs to the DarT ADP-ribosyltransferase family.</text>
</comment>
<comment type="catalytic activity">
    <reaction evidence="6">
        <text>a thymidine in DNA + NAD(+) = an N-(ADP-alpha-D-ribosyl)-thymidine in DNA + nicotinamide + H(+)</text>
        <dbReference type="Rhea" id="RHEA:71651"/>
        <dbReference type="Rhea" id="RHEA-COMP:13556"/>
        <dbReference type="Rhea" id="RHEA-COMP:18051"/>
        <dbReference type="ChEBI" id="CHEBI:15378"/>
        <dbReference type="ChEBI" id="CHEBI:17154"/>
        <dbReference type="ChEBI" id="CHEBI:57540"/>
        <dbReference type="ChEBI" id="CHEBI:137386"/>
        <dbReference type="ChEBI" id="CHEBI:191199"/>
    </reaction>
</comment>
<comment type="caution">
    <text evidence="6">Lacks conserved residue(s) required for the propagation of feature annotation.</text>
</comment>
<feature type="active site" evidence="6">
    <location>
        <position position="151"/>
    </location>
</feature>
<evidence type="ECO:0000313" key="9">
    <source>
        <dbReference type="EMBL" id="SSW88904.1"/>
    </source>
</evidence>
<evidence type="ECO:0000259" key="7">
    <source>
        <dbReference type="PROSITE" id="PS52018"/>
    </source>
</evidence>
<keyword evidence="2 6" id="KW-0328">Glycosyltransferase</keyword>
<feature type="active site" description="Proton acceptor" evidence="6">
    <location>
        <position position="48"/>
    </location>
</feature>
<dbReference type="PROSITE" id="PS52018">
    <property type="entry name" value="DART"/>
    <property type="match status" value="1"/>
</dbReference>
<evidence type="ECO:0000256" key="1">
    <source>
        <dbReference type="ARBA" id="ARBA00022649"/>
    </source>
</evidence>
<reference evidence="8 11" key="2">
    <citation type="submission" date="2018-07" db="EMBL/GenBank/DDBJ databases">
        <title>Genomic Encyclopedia of Archaeal and Bacterial Type Strains, Phase II (KMG-II): from individual species to whole genera.</title>
        <authorList>
            <person name="Goeker M."/>
        </authorList>
    </citation>
    <scope>NUCLEOTIDE SEQUENCE [LARGE SCALE GENOMIC DNA]</scope>
    <source>
        <strain evidence="8 11">JA575</strain>
    </source>
</reference>
<dbReference type="OrthoDB" id="9780211at2"/>
<evidence type="ECO:0000256" key="6">
    <source>
        <dbReference type="PROSITE-ProRule" id="PRU01362"/>
    </source>
</evidence>
<evidence type="ECO:0000313" key="8">
    <source>
        <dbReference type="EMBL" id="RED42303.1"/>
    </source>
</evidence>
<evidence type="ECO:0000313" key="11">
    <source>
        <dbReference type="Proteomes" id="UP000256343"/>
    </source>
</evidence>
<evidence type="ECO:0000256" key="3">
    <source>
        <dbReference type="ARBA" id="ARBA00022679"/>
    </source>
</evidence>
<reference evidence="9 10" key="1">
    <citation type="submission" date="2017-08" db="EMBL/GenBank/DDBJ databases">
        <authorList>
            <person name="de Groot N.N."/>
        </authorList>
    </citation>
    <scope>NUCLEOTIDE SEQUENCE [LARGE SCALE GENOMIC DNA]</scope>
    <source>
        <strain evidence="9 10">JA575</strain>
    </source>
</reference>
<dbReference type="RefSeq" id="WP_114356095.1">
    <property type="nucleotide sequence ID" value="NZ_QRDT01000001.1"/>
</dbReference>
<dbReference type="EMBL" id="UFQQ01000001">
    <property type="protein sequence ID" value="SSW88904.1"/>
    <property type="molecule type" value="Genomic_DNA"/>
</dbReference>
<keyword evidence="1 6" id="KW-1277">Toxin-antitoxin system</keyword>
<feature type="domain" description="DarT" evidence="7">
    <location>
        <begin position="6"/>
        <end position="195"/>
    </location>
</feature>
<evidence type="ECO:0000256" key="2">
    <source>
        <dbReference type="ARBA" id="ARBA00022676"/>
    </source>
</evidence>
<dbReference type="Proteomes" id="UP000252631">
    <property type="component" value="Unassembled WGS sequence"/>
</dbReference>
<dbReference type="AlphaFoldDB" id="A0A336JN52"/>
<protein>
    <submittedName>
        <fullName evidence="9">Uncharacterized protein DUF4433</fullName>
    </submittedName>
</protein>
<name>A0A336JN52_9BRAD</name>
<dbReference type="EMBL" id="QRDT01000001">
    <property type="protein sequence ID" value="RED42303.1"/>
    <property type="molecule type" value="Genomic_DNA"/>
</dbReference>
<keyword evidence="4 6" id="KW-0548">Nucleotidyltransferase</keyword>
<feature type="binding site" evidence="6">
    <location>
        <position position="48"/>
    </location>
    <ligand>
        <name>NAD(+)</name>
        <dbReference type="ChEBI" id="CHEBI:57540"/>
    </ligand>
</feature>
<evidence type="ECO:0000313" key="10">
    <source>
        <dbReference type="Proteomes" id="UP000252631"/>
    </source>
</evidence>
<keyword evidence="11" id="KW-1185">Reference proteome</keyword>
<evidence type="ECO:0000256" key="4">
    <source>
        <dbReference type="ARBA" id="ARBA00022695"/>
    </source>
</evidence>
<keyword evidence="3 6" id="KW-0808">Transferase</keyword>
<evidence type="ECO:0000256" key="5">
    <source>
        <dbReference type="ARBA" id="ARBA00023125"/>
    </source>
</evidence>
<keyword evidence="5 6" id="KW-0238">DNA-binding</keyword>
<organism evidence="9 10">
    <name type="scientific">Rhodopseudomonas pentothenatexigens</name>
    <dbReference type="NCBI Taxonomy" id="999699"/>
    <lineage>
        <taxon>Bacteria</taxon>
        <taxon>Pseudomonadati</taxon>
        <taxon>Pseudomonadota</taxon>
        <taxon>Alphaproteobacteria</taxon>
        <taxon>Hyphomicrobiales</taxon>
        <taxon>Nitrobacteraceae</taxon>
        <taxon>Rhodopseudomonas</taxon>
    </lineage>
</organism>
<dbReference type="InterPro" id="IPR029494">
    <property type="entry name" value="DarT"/>
</dbReference>
<dbReference type="Pfam" id="PF14487">
    <property type="entry name" value="DarT"/>
    <property type="match status" value="1"/>
</dbReference>
<dbReference type="GO" id="GO:0016779">
    <property type="term" value="F:nucleotidyltransferase activity"/>
    <property type="evidence" value="ECO:0007669"/>
    <property type="project" value="UniProtKB-UniRule"/>
</dbReference>
<proteinExistence type="inferred from homology"/>
<sequence length="195" mass="22087">MDPRVTELHCIMPIVNVGSVMTHGILSYDDAAQLPHRSVALQPVQDKRDRKQVPGGLRLHEYANLYFHARNPMLFKRLGEVDDLCVLRVSTDVLRLEGAVISDQNAASDYVRFLHPRQWRALDFDAIYAMDWRHPGDQIAYWQHRAKKCAEILVPHRVHPGFLTGAYAVDEAAKAKLASCGFGLPICVSPVLFFR</sequence>
<feature type="binding site" evidence="6">
    <location>
        <begin position="10"/>
        <end position="12"/>
    </location>
    <ligand>
        <name>NAD(+)</name>
        <dbReference type="ChEBI" id="CHEBI:57540"/>
    </ligand>
</feature>
<accession>A0A336JN52</accession>
<gene>
    <name evidence="8" type="ORF">BJ125_10118</name>
    <name evidence="9" type="ORF">SAMN05892882_10118</name>
</gene>
<dbReference type="GO" id="GO:0016757">
    <property type="term" value="F:glycosyltransferase activity"/>
    <property type="evidence" value="ECO:0007669"/>
    <property type="project" value="UniProtKB-UniRule"/>
</dbReference>